<gene>
    <name evidence="8" type="ORF">PMAYCL1PPCAC_23793</name>
</gene>
<dbReference type="Proteomes" id="UP001328107">
    <property type="component" value="Unassembled WGS sequence"/>
</dbReference>
<evidence type="ECO:0000256" key="1">
    <source>
        <dbReference type="ARBA" id="ARBA00022670"/>
    </source>
</evidence>
<keyword evidence="2" id="KW-0479">Metal-binding</keyword>
<keyword evidence="1 6" id="KW-0645">Protease</keyword>
<feature type="non-terminal residue" evidence="8">
    <location>
        <position position="85"/>
    </location>
</feature>
<accession>A0AAN5CZ26</accession>
<dbReference type="EMBL" id="BTRK01000005">
    <property type="protein sequence ID" value="GMR53598.1"/>
    <property type="molecule type" value="Genomic_DNA"/>
</dbReference>
<dbReference type="GO" id="GO:0046872">
    <property type="term" value="F:metal ion binding"/>
    <property type="evidence" value="ECO:0007669"/>
    <property type="project" value="UniProtKB-KW"/>
</dbReference>
<feature type="domain" description="Peptidase M48" evidence="7">
    <location>
        <begin position="2"/>
        <end position="84"/>
    </location>
</feature>
<comment type="caution">
    <text evidence="8">The sequence shown here is derived from an EMBL/GenBank/DDBJ whole genome shotgun (WGS) entry which is preliminary data.</text>
</comment>
<evidence type="ECO:0000256" key="2">
    <source>
        <dbReference type="ARBA" id="ARBA00022723"/>
    </source>
</evidence>
<evidence type="ECO:0000313" key="8">
    <source>
        <dbReference type="EMBL" id="GMR53598.1"/>
    </source>
</evidence>
<evidence type="ECO:0000256" key="3">
    <source>
        <dbReference type="ARBA" id="ARBA00022801"/>
    </source>
</evidence>
<proteinExistence type="inferred from homology"/>
<evidence type="ECO:0000313" key="9">
    <source>
        <dbReference type="Proteomes" id="UP001328107"/>
    </source>
</evidence>
<dbReference type="AlphaFoldDB" id="A0AAN5CZ26"/>
<protein>
    <recommendedName>
        <fullName evidence="7">Peptidase M48 domain-containing protein</fullName>
    </recommendedName>
</protein>
<dbReference type="PANTHER" id="PTHR10120">
    <property type="entry name" value="CAAX PRENYL PROTEASE 1"/>
    <property type="match status" value="1"/>
</dbReference>
<evidence type="ECO:0000256" key="6">
    <source>
        <dbReference type="RuleBase" id="RU003983"/>
    </source>
</evidence>
<dbReference type="InterPro" id="IPR001915">
    <property type="entry name" value="Peptidase_M48"/>
</dbReference>
<keyword evidence="4 6" id="KW-0862">Zinc</keyword>
<name>A0AAN5CZ26_9BILA</name>
<organism evidence="8 9">
    <name type="scientific">Pristionchus mayeri</name>
    <dbReference type="NCBI Taxonomy" id="1317129"/>
    <lineage>
        <taxon>Eukaryota</taxon>
        <taxon>Metazoa</taxon>
        <taxon>Ecdysozoa</taxon>
        <taxon>Nematoda</taxon>
        <taxon>Chromadorea</taxon>
        <taxon>Rhabditida</taxon>
        <taxon>Rhabditina</taxon>
        <taxon>Diplogasteromorpha</taxon>
        <taxon>Diplogasteroidea</taxon>
        <taxon>Neodiplogasteridae</taxon>
        <taxon>Pristionchus</taxon>
    </lineage>
</organism>
<sequence length="85" mass="9720">IYVVDGSSRSGHSNAYMYGFWNNKRIVLYDTLLSGEEKRRIYMPYTEITTVNVKDMGDGKGMGEEEVVAVVGHELGHWAPWHTLR</sequence>
<dbReference type="GO" id="GO:0004222">
    <property type="term" value="F:metalloendopeptidase activity"/>
    <property type="evidence" value="ECO:0007669"/>
    <property type="project" value="InterPro"/>
</dbReference>
<dbReference type="GO" id="GO:0006508">
    <property type="term" value="P:proteolysis"/>
    <property type="evidence" value="ECO:0007669"/>
    <property type="project" value="UniProtKB-KW"/>
</dbReference>
<comment type="cofactor">
    <cofactor evidence="6">
        <name>Zn(2+)</name>
        <dbReference type="ChEBI" id="CHEBI:29105"/>
    </cofactor>
    <text evidence="6">Binds 1 zinc ion per subunit.</text>
</comment>
<keyword evidence="9" id="KW-1185">Reference proteome</keyword>
<reference evidence="9" key="1">
    <citation type="submission" date="2022-10" db="EMBL/GenBank/DDBJ databases">
        <title>Genome assembly of Pristionchus species.</title>
        <authorList>
            <person name="Yoshida K."/>
            <person name="Sommer R.J."/>
        </authorList>
    </citation>
    <scope>NUCLEOTIDE SEQUENCE [LARGE SCALE GENOMIC DNA]</scope>
    <source>
        <strain evidence="9">RS5460</strain>
    </source>
</reference>
<dbReference type="Pfam" id="PF01435">
    <property type="entry name" value="Peptidase_M48"/>
    <property type="match status" value="1"/>
</dbReference>
<keyword evidence="3 6" id="KW-0378">Hydrolase</keyword>
<keyword evidence="5 6" id="KW-0482">Metalloprotease</keyword>
<evidence type="ECO:0000259" key="7">
    <source>
        <dbReference type="Pfam" id="PF01435"/>
    </source>
</evidence>
<comment type="similarity">
    <text evidence="6">Belongs to the peptidase M48 family.</text>
</comment>
<evidence type="ECO:0000256" key="5">
    <source>
        <dbReference type="ARBA" id="ARBA00023049"/>
    </source>
</evidence>
<feature type="non-terminal residue" evidence="8">
    <location>
        <position position="1"/>
    </location>
</feature>
<dbReference type="Gene3D" id="3.30.2010.10">
    <property type="entry name" value="Metalloproteases ('zincins'), catalytic domain"/>
    <property type="match status" value="1"/>
</dbReference>
<evidence type="ECO:0000256" key="4">
    <source>
        <dbReference type="ARBA" id="ARBA00022833"/>
    </source>
</evidence>